<evidence type="ECO:0000313" key="3">
    <source>
        <dbReference type="EMBL" id="QJA82042.1"/>
    </source>
</evidence>
<evidence type="ECO:0000313" key="2">
    <source>
        <dbReference type="EMBL" id="QJA61039.1"/>
    </source>
</evidence>
<proteinExistence type="predicted"/>
<dbReference type="AlphaFoldDB" id="A0A6M3KJN1"/>
<protein>
    <submittedName>
        <fullName evidence="3">Uncharacterized protein</fullName>
    </submittedName>
</protein>
<sequence>MAFKFAAMGDEPATGKALKISNLDPFDLTVAKKEFEIYRKKIEQMKLDANAFEVTDPPSNDLAVTMMGQARRISKAVTTLKDEKLKPHNEFRTQLISFAKAFSSPLEDAVSILKKKTEHFAYQEILKKRAREKEEMEAARKRQQAMDAEAERAGVQTVIMPQVPVDQEMKVQTRTETGSSLSITLEWHGIIMDAGIVPREYCVPDQKKIDEAVKAGLREMPGVEIKEVPKSRLLA</sequence>
<feature type="coiled-coil region" evidence="1">
    <location>
        <begin position="122"/>
        <end position="153"/>
    </location>
</feature>
<dbReference type="EMBL" id="MT142477">
    <property type="protein sequence ID" value="QJA82042.1"/>
    <property type="molecule type" value="Genomic_DNA"/>
</dbReference>
<gene>
    <name evidence="3" type="ORF">MM415A00449_0039</name>
    <name evidence="2" type="ORF">MM415B01001_0004</name>
</gene>
<name>A0A6M3KJN1_9ZZZZ</name>
<keyword evidence="1" id="KW-0175">Coiled coil</keyword>
<reference evidence="3" key="1">
    <citation type="submission" date="2020-03" db="EMBL/GenBank/DDBJ databases">
        <title>The deep terrestrial virosphere.</title>
        <authorList>
            <person name="Holmfeldt K."/>
            <person name="Nilsson E."/>
            <person name="Simone D."/>
            <person name="Lopez-Fernandez M."/>
            <person name="Wu X."/>
            <person name="de Brujin I."/>
            <person name="Lundin D."/>
            <person name="Andersson A."/>
            <person name="Bertilsson S."/>
            <person name="Dopson M."/>
        </authorList>
    </citation>
    <scope>NUCLEOTIDE SEQUENCE</scope>
    <source>
        <strain evidence="3">MM415A00449</strain>
        <strain evidence="2">MM415B01001</strain>
    </source>
</reference>
<organism evidence="3">
    <name type="scientific">viral metagenome</name>
    <dbReference type="NCBI Taxonomy" id="1070528"/>
    <lineage>
        <taxon>unclassified sequences</taxon>
        <taxon>metagenomes</taxon>
        <taxon>organismal metagenomes</taxon>
    </lineage>
</organism>
<accession>A0A6M3KJN1</accession>
<dbReference type="EMBL" id="MT141429">
    <property type="protein sequence ID" value="QJA61039.1"/>
    <property type="molecule type" value="Genomic_DNA"/>
</dbReference>
<evidence type="ECO:0000256" key="1">
    <source>
        <dbReference type="SAM" id="Coils"/>
    </source>
</evidence>